<gene>
    <name evidence="6" type="ordered locus">TherJR_0171</name>
</gene>
<evidence type="ECO:0000256" key="1">
    <source>
        <dbReference type="ARBA" id="ARBA00023224"/>
    </source>
</evidence>
<proteinExistence type="inferred from homology"/>
<dbReference type="Gene3D" id="1.10.287.950">
    <property type="entry name" value="Methyl-accepting chemotaxis protein"/>
    <property type="match status" value="1"/>
</dbReference>
<dbReference type="GO" id="GO:0007165">
    <property type="term" value="P:signal transduction"/>
    <property type="evidence" value="ECO:0007669"/>
    <property type="project" value="UniProtKB-KW"/>
</dbReference>
<dbReference type="SMART" id="SM00283">
    <property type="entry name" value="MA"/>
    <property type="match status" value="1"/>
</dbReference>
<evidence type="ECO:0000313" key="7">
    <source>
        <dbReference type="Proteomes" id="UP000002377"/>
    </source>
</evidence>
<dbReference type="CDD" id="cd11386">
    <property type="entry name" value="MCP_signal"/>
    <property type="match status" value="1"/>
</dbReference>
<protein>
    <submittedName>
        <fullName evidence="6">Methyl-accepting chemotaxis sensory transducer</fullName>
    </submittedName>
</protein>
<evidence type="ECO:0000313" key="6">
    <source>
        <dbReference type="EMBL" id="ADG81061.1"/>
    </source>
</evidence>
<evidence type="ECO:0000256" key="3">
    <source>
        <dbReference type="PROSITE-ProRule" id="PRU00284"/>
    </source>
</evidence>
<dbReference type="PANTHER" id="PTHR32089">
    <property type="entry name" value="METHYL-ACCEPTING CHEMOTAXIS PROTEIN MCPB"/>
    <property type="match status" value="1"/>
</dbReference>
<dbReference type="PANTHER" id="PTHR32089:SF112">
    <property type="entry name" value="LYSOZYME-LIKE PROTEIN-RELATED"/>
    <property type="match status" value="1"/>
</dbReference>
<dbReference type="InterPro" id="IPR004089">
    <property type="entry name" value="MCPsignal_dom"/>
</dbReference>
<evidence type="ECO:0000256" key="2">
    <source>
        <dbReference type="ARBA" id="ARBA00029447"/>
    </source>
</evidence>
<dbReference type="STRING" id="635013.TherJR_0171"/>
<feature type="domain" description="Methyl-accepting transducer" evidence="5">
    <location>
        <begin position="84"/>
        <end position="268"/>
    </location>
</feature>
<dbReference type="KEGG" id="tjr:TherJR_0171"/>
<keyword evidence="7" id="KW-1185">Reference proteome</keyword>
<evidence type="ECO:0000259" key="5">
    <source>
        <dbReference type="PROSITE" id="PS50111"/>
    </source>
</evidence>
<name>D5X961_THEPJ</name>
<dbReference type="GO" id="GO:0004888">
    <property type="term" value="F:transmembrane signaling receptor activity"/>
    <property type="evidence" value="ECO:0007669"/>
    <property type="project" value="InterPro"/>
</dbReference>
<dbReference type="GO" id="GO:0016020">
    <property type="term" value="C:membrane"/>
    <property type="evidence" value="ECO:0007669"/>
    <property type="project" value="InterPro"/>
</dbReference>
<dbReference type="GO" id="GO:0006935">
    <property type="term" value="P:chemotaxis"/>
    <property type="evidence" value="ECO:0007669"/>
    <property type="project" value="InterPro"/>
</dbReference>
<dbReference type="PROSITE" id="PS50111">
    <property type="entry name" value="CHEMOTAXIS_TRANSDUC_2"/>
    <property type="match status" value="1"/>
</dbReference>
<sequence>MMLCAYLFSQGYSPIHMAKEAIGLALATKNTGRGSLPTEPGPAVSWNTPAWSRTAGTEEATKATQQVAQTIEQVAKGSTEQSKNVTETVQVMDQVAQSIQQIAAGAGEQSKNVASTTALVENMVKKIDDMAEGMETVKQVSEQNGAVATNGGQAVERTVKGMLQVKDAVFETARKINELGEQSQKIGEIIQVIDDIAEQTNLLALNAAIEAARAGEHGKGFAVVADEVRKLAERSSKATKEIADLITNIQKGTKVAVESMQVGTREVDFTQGRRRQNTRAENSKTPSNG</sequence>
<dbReference type="Proteomes" id="UP000002377">
    <property type="component" value="Chromosome"/>
</dbReference>
<feature type="compositionally biased region" description="Polar residues" evidence="4">
    <location>
        <begin position="279"/>
        <end position="289"/>
    </location>
</feature>
<dbReference type="InterPro" id="IPR004090">
    <property type="entry name" value="Chemotax_Me-accpt_rcpt"/>
</dbReference>
<evidence type="ECO:0000256" key="4">
    <source>
        <dbReference type="SAM" id="MobiDB-lite"/>
    </source>
</evidence>
<feature type="region of interest" description="Disordered" evidence="4">
    <location>
        <begin position="266"/>
        <end position="289"/>
    </location>
</feature>
<organism evidence="6 7">
    <name type="scientific">Thermincola potens (strain JR)</name>
    <dbReference type="NCBI Taxonomy" id="635013"/>
    <lineage>
        <taxon>Bacteria</taxon>
        <taxon>Bacillati</taxon>
        <taxon>Bacillota</taxon>
        <taxon>Clostridia</taxon>
        <taxon>Eubacteriales</taxon>
        <taxon>Thermincolaceae</taxon>
        <taxon>Thermincola</taxon>
    </lineage>
</organism>
<comment type="similarity">
    <text evidence="2">Belongs to the methyl-accepting chemotaxis (MCP) protein family.</text>
</comment>
<dbReference type="HOGENOM" id="CLU_962897_0_0_9"/>
<dbReference type="EMBL" id="CP002028">
    <property type="protein sequence ID" value="ADG81061.1"/>
    <property type="molecule type" value="Genomic_DNA"/>
</dbReference>
<keyword evidence="1 3" id="KW-0807">Transducer</keyword>
<dbReference type="Pfam" id="PF00015">
    <property type="entry name" value="MCPsignal"/>
    <property type="match status" value="1"/>
</dbReference>
<dbReference type="SUPFAM" id="SSF58104">
    <property type="entry name" value="Methyl-accepting chemotaxis protein (MCP) signaling domain"/>
    <property type="match status" value="1"/>
</dbReference>
<reference evidence="6 7" key="1">
    <citation type="submission" date="2010-05" db="EMBL/GenBank/DDBJ databases">
        <title>Complete sequence of Thermincola sp. JR.</title>
        <authorList>
            <consortium name="US DOE Joint Genome Institute"/>
            <person name="Lucas S."/>
            <person name="Copeland A."/>
            <person name="Lapidus A."/>
            <person name="Cheng J.-F."/>
            <person name="Bruce D."/>
            <person name="Goodwin L."/>
            <person name="Pitluck S."/>
            <person name="Chertkov O."/>
            <person name="Detter J.C."/>
            <person name="Han C."/>
            <person name="Tapia R."/>
            <person name="Land M."/>
            <person name="Hauser L."/>
            <person name="Kyrpides N."/>
            <person name="Mikhailova N."/>
            <person name="Hazen T.C."/>
            <person name="Woyke T."/>
        </authorList>
    </citation>
    <scope>NUCLEOTIDE SEQUENCE [LARGE SCALE GENOMIC DNA]</scope>
    <source>
        <strain evidence="6 7">JR</strain>
    </source>
</reference>
<accession>D5X961</accession>
<dbReference type="PRINTS" id="PR00260">
    <property type="entry name" value="CHEMTRNSDUCR"/>
</dbReference>
<dbReference type="AlphaFoldDB" id="D5X961"/>
<dbReference type="eggNOG" id="COG0840">
    <property type="taxonomic scope" value="Bacteria"/>
</dbReference>